<evidence type="ECO:0000256" key="1">
    <source>
        <dbReference type="PROSITE-ProRule" id="PRU00235"/>
    </source>
</evidence>
<evidence type="ECO:0000313" key="2">
    <source>
        <dbReference type="EMBL" id="VDN01555.1"/>
    </source>
</evidence>
<dbReference type="OMA" id="VIQIHAV"/>
<dbReference type="EMBL" id="UYYF01004289">
    <property type="protein sequence ID" value="VDN01555.1"/>
    <property type="molecule type" value="Genomic_DNA"/>
</dbReference>
<evidence type="ECO:0000313" key="3">
    <source>
        <dbReference type="Proteomes" id="UP000276776"/>
    </source>
</evidence>
<accession>A0A0N5CVV2</accession>
<dbReference type="AlphaFoldDB" id="A0A0N5CVV2"/>
<dbReference type="PANTHER" id="PTHR46849">
    <property type="entry name" value="RCC1 DOMAIN-CONTAINING PROTEIN 1"/>
    <property type="match status" value="1"/>
</dbReference>
<dbReference type="PANTHER" id="PTHR46849:SF1">
    <property type="entry name" value="RCC1 DOMAIN-CONTAINING PROTEIN 1"/>
    <property type="match status" value="1"/>
</dbReference>
<dbReference type="InterPro" id="IPR052830">
    <property type="entry name" value="RCC1_domain-containing"/>
</dbReference>
<reference evidence="2 3" key="2">
    <citation type="submission" date="2018-11" db="EMBL/GenBank/DDBJ databases">
        <authorList>
            <consortium name="Pathogen Informatics"/>
        </authorList>
    </citation>
    <scope>NUCLEOTIDE SEQUENCE [LARGE SCALE GENOMIC DNA]</scope>
</reference>
<feature type="repeat" description="RCC1" evidence="1">
    <location>
        <begin position="1"/>
        <end position="51"/>
    </location>
</feature>
<dbReference type="STRING" id="103827.A0A0N5CVV2"/>
<reference evidence="4" key="1">
    <citation type="submission" date="2017-02" db="UniProtKB">
        <authorList>
            <consortium name="WormBaseParasite"/>
        </authorList>
    </citation>
    <scope>IDENTIFICATION</scope>
</reference>
<dbReference type="InterPro" id="IPR000408">
    <property type="entry name" value="Reg_chr_condens"/>
</dbReference>
<dbReference type="WBParaSite" id="TCLT_0000445201-mRNA-1">
    <property type="protein sequence ID" value="TCLT_0000445201-mRNA-1"/>
    <property type="gene ID" value="TCLT_0000445201"/>
</dbReference>
<dbReference type="SUPFAM" id="SSF50985">
    <property type="entry name" value="RCC1/BLIP-II"/>
    <property type="match status" value="1"/>
</dbReference>
<dbReference type="Gene3D" id="2.130.10.30">
    <property type="entry name" value="Regulator of chromosome condensation 1/beta-lactamase-inhibitor protein II"/>
    <property type="match status" value="1"/>
</dbReference>
<keyword evidence="3" id="KW-1185">Reference proteome</keyword>
<protein>
    <submittedName>
        <fullName evidence="4">Ultraviolet-B receptor UVR8</fullName>
    </submittedName>
</protein>
<dbReference type="PROSITE" id="PS50012">
    <property type="entry name" value="RCC1_3"/>
    <property type="match status" value="2"/>
</dbReference>
<sequence length="115" mass="12414">MVYSMGTGSKGELGHGTVCSEQEPRLVEHLRPIKVVQVACGAWHSVALTDGGEVYVWGWNKCGQLGDSCEPNEIIDIPFLLDLDDCVIQIHAVGHATFLRCSSNSTLAFGKADLI</sequence>
<evidence type="ECO:0000313" key="4">
    <source>
        <dbReference type="WBParaSite" id="TCLT_0000445201-mRNA-1"/>
    </source>
</evidence>
<gene>
    <name evidence="2" type="ORF">TCLT_LOCUS4441</name>
</gene>
<dbReference type="Proteomes" id="UP000276776">
    <property type="component" value="Unassembled WGS sequence"/>
</dbReference>
<organism evidence="4">
    <name type="scientific">Thelazia callipaeda</name>
    <name type="common">Oriental eyeworm</name>
    <name type="synonym">Parasitic nematode</name>
    <dbReference type="NCBI Taxonomy" id="103827"/>
    <lineage>
        <taxon>Eukaryota</taxon>
        <taxon>Metazoa</taxon>
        <taxon>Ecdysozoa</taxon>
        <taxon>Nematoda</taxon>
        <taxon>Chromadorea</taxon>
        <taxon>Rhabditida</taxon>
        <taxon>Spirurina</taxon>
        <taxon>Spiruromorpha</taxon>
        <taxon>Thelazioidea</taxon>
        <taxon>Thelaziidae</taxon>
        <taxon>Thelazia</taxon>
    </lineage>
</organism>
<dbReference type="PRINTS" id="PR00633">
    <property type="entry name" value="RCCNDNSATION"/>
</dbReference>
<feature type="repeat" description="RCC1" evidence="1">
    <location>
        <begin position="52"/>
        <end position="103"/>
    </location>
</feature>
<dbReference type="Pfam" id="PF00415">
    <property type="entry name" value="RCC1"/>
    <property type="match status" value="2"/>
</dbReference>
<dbReference type="OrthoDB" id="5370059at2759"/>
<name>A0A0N5CVV2_THECL</name>
<dbReference type="PROSITE" id="PS00626">
    <property type="entry name" value="RCC1_2"/>
    <property type="match status" value="1"/>
</dbReference>
<dbReference type="InterPro" id="IPR009091">
    <property type="entry name" value="RCC1/BLIP-II"/>
</dbReference>
<proteinExistence type="predicted"/>